<feature type="transmembrane region" description="Helical" evidence="1">
    <location>
        <begin position="252"/>
        <end position="275"/>
    </location>
</feature>
<keyword evidence="1" id="KW-0472">Membrane</keyword>
<protein>
    <recommendedName>
        <fullName evidence="2">DUF6534 domain-containing protein</fullName>
    </recommendedName>
</protein>
<dbReference type="PANTHER" id="PTHR40465">
    <property type="entry name" value="CHROMOSOME 1, WHOLE GENOME SHOTGUN SEQUENCE"/>
    <property type="match status" value="1"/>
</dbReference>
<evidence type="ECO:0000313" key="3">
    <source>
        <dbReference type="EMBL" id="PPQ78828.1"/>
    </source>
</evidence>
<dbReference type="OrthoDB" id="3206554at2759"/>
<evidence type="ECO:0000313" key="4">
    <source>
        <dbReference type="Proteomes" id="UP000283269"/>
    </source>
</evidence>
<accession>A0A409WJX8</accession>
<evidence type="ECO:0000259" key="2">
    <source>
        <dbReference type="Pfam" id="PF20152"/>
    </source>
</evidence>
<gene>
    <name evidence="3" type="ORF">CVT25_010621</name>
</gene>
<feature type="transmembrane region" description="Helical" evidence="1">
    <location>
        <begin position="212"/>
        <end position="232"/>
    </location>
</feature>
<reference evidence="3 4" key="1">
    <citation type="journal article" date="2018" name="Evol. Lett.">
        <title>Horizontal gene cluster transfer increased hallucinogenic mushroom diversity.</title>
        <authorList>
            <person name="Reynolds H.T."/>
            <person name="Vijayakumar V."/>
            <person name="Gluck-Thaler E."/>
            <person name="Korotkin H.B."/>
            <person name="Matheny P.B."/>
            <person name="Slot J.C."/>
        </authorList>
    </citation>
    <scope>NUCLEOTIDE SEQUENCE [LARGE SCALE GENOMIC DNA]</scope>
    <source>
        <strain evidence="3 4">2631</strain>
    </source>
</reference>
<comment type="caution">
    <text evidence="3">The sequence shown here is derived from an EMBL/GenBank/DDBJ whole genome shotgun (WGS) entry which is preliminary data.</text>
</comment>
<dbReference type="InParanoid" id="A0A409WJX8"/>
<keyword evidence="1" id="KW-1133">Transmembrane helix</keyword>
<dbReference type="STRING" id="93625.A0A409WJX8"/>
<organism evidence="3 4">
    <name type="scientific">Psilocybe cyanescens</name>
    <dbReference type="NCBI Taxonomy" id="93625"/>
    <lineage>
        <taxon>Eukaryota</taxon>
        <taxon>Fungi</taxon>
        <taxon>Dikarya</taxon>
        <taxon>Basidiomycota</taxon>
        <taxon>Agaricomycotina</taxon>
        <taxon>Agaricomycetes</taxon>
        <taxon>Agaricomycetidae</taxon>
        <taxon>Agaricales</taxon>
        <taxon>Agaricineae</taxon>
        <taxon>Strophariaceae</taxon>
        <taxon>Psilocybe</taxon>
    </lineage>
</organism>
<dbReference type="Pfam" id="PF20152">
    <property type="entry name" value="DUF6534"/>
    <property type="match status" value="1"/>
</dbReference>
<feature type="transmembrane region" description="Helical" evidence="1">
    <location>
        <begin position="12"/>
        <end position="34"/>
    </location>
</feature>
<name>A0A409WJX8_PSICY</name>
<evidence type="ECO:0000256" key="1">
    <source>
        <dbReference type="SAM" id="Phobius"/>
    </source>
</evidence>
<dbReference type="EMBL" id="NHYD01003405">
    <property type="protein sequence ID" value="PPQ78828.1"/>
    <property type="molecule type" value="Genomic_DNA"/>
</dbReference>
<sequence length="345" mass="39092">MVVDVERTFGALLIGGIVSFVLSGLVSAQAYAYFKRYPNDFQFLKLMITQVTATNETSIQISRSWVSGMSQTKMDWYLEPQQVSFIRFLDFLHTVFVSIALWDHLIVHFGDFARIDYIPCKPWELLCCGAYGASFRAPSMSESQIVDATPTKALAFQRGIHIHSFLVPEVTTMKMIEIHSISRFTQLWRNQKKNSSMNNIINSLMLYTFETGLVNCVASIGTLICVSVQHLLVSRFQSHVPFRQWVTMRDNLIFLGIHFAIGKLYANTVMATLNARKDLRQTGRRSQYSHSGMNHPIMYSSDGFTVSKGSTVRKLLGSLSHCTNLEAYCGQVKIMVDQTKVSTFE</sequence>
<proteinExistence type="predicted"/>
<feature type="domain" description="DUF6534" evidence="2">
    <location>
        <begin position="184"/>
        <end position="277"/>
    </location>
</feature>
<dbReference type="InterPro" id="IPR045339">
    <property type="entry name" value="DUF6534"/>
</dbReference>
<dbReference type="PANTHER" id="PTHR40465:SF1">
    <property type="entry name" value="DUF6534 DOMAIN-CONTAINING PROTEIN"/>
    <property type="match status" value="1"/>
</dbReference>
<keyword evidence="1" id="KW-0812">Transmembrane</keyword>
<keyword evidence="4" id="KW-1185">Reference proteome</keyword>
<dbReference type="Proteomes" id="UP000283269">
    <property type="component" value="Unassembled WGS sequence"/>
</dbReference>
<dbReference type="AlphaFoldDB" id="A0A409WJX8"/>